<organism evidence="1 2">
    <name type="scientific">Methanolobus zinderi</name>
    <dbReference type="NCBI Taxonomy" id="536044"/>
    <lineage>
        <taxon>Archaea</taxon>
        <taxon>Methanobacteriati</taxon>
        <taxon>Methanobacteriota</taxon>
        <taxon>Stenosarchaea group</taxon>
        <taxon>Methanomicrobia</taxon>
        <taxon>Methanosarcinales</taxon>
        <taxon>Methanosarcinaceae</taxon>
        <taxon>Methanolobus</taxon>
    </lineage>
</organism>
<dbReference type="RefSeq" id="WP_176965171.1">
    <property type="nucleotide sequence ID" value="NZ_CP058215.1"/>
</dbReference>
<protein>
    <submittedName>
        <fullName evidence="1">Uncharacterized protein</fullName>
    </submittedName>
</protein>
<evidence type="ECO:0000313" key="2">
    <source>
        <dbReference type="Proteomes" id="UP000509594"/>
    </source>
</evidence>
<evidence type="ECO:0000313" key="1">
    <source>
        <dbReference type="EMBL" id="QLC50115.1"/>
    </source>
</evidence>
<keyword evidence="2" id="KW-1185">Reference proteome</keyword>
<dbReference type="OrthoDB" id="120773at2157"/>
<dbReference type="Proteomes" id="UP000509594">
    <property type="component" value="Chromosome"/>
</dbReference>
<gene>
    <name evidence="1" type="ORF">HWN40_07610</name>
</gene>
<dbReference type="AlphaFoldDB" id="A0A7D5E9H9"/>
<reference evidence="1 2" key="1">
    <citation type="submission" date="2020-06" db="EMBL/GenBank/DDBJ databases">
        <title>Methanolobus halotolerans sp. nov., isolated from a saline lake Tus in Siberia.</title>
        <authorList>
            <person name="Shen Y."/>
            <person name="Chen S.-C."/>
            <person name="Lai M.-C."/>
            <person name="Huang H.-H."/>
            <person name="Chiu H.-H."/>
            <person name="Tang S.-L."/>
            <person name="Rogozin D.Y."/>
            <person name="Degermendzhy A.G."/>
        </authorList>
    </citation>
    <scope>NUCLEOTIDE SEQUENCE [LARGE SCALE GENOMIC DNA]</scope>
    <source>
        <strain evidence="1 2">DSM 21339</strain>
    </source>
</reference>
<proteinExistence type="predicted"/>
<dbReference type="EMBL" id="CP058215">
    <property type="protein sequence ID" value="QLC50115.1"/>
    <property type="molecule type" value="Genomic_DNA"/>
</dbReference>
<name>A0A7D5E9H9_9EURY</name>
<dbReference type="GeneID" id="55821531"/>
<sequence length="159" mass="18763">MSSWKRKLRNIFRTDKDDSEDQTVKEAHTKFAELNMRDFFKHVVFPAYDDLKEEIEKYGRTVVIDVDETGLISATLTVYAPSDKDPDEMIEEFYFEIRGRVYQKGEFAFPAHADEEQPPVTKVEMLLRSGSIHEYDIKDLSQDDIVETFVNEYSKWINY</sequence>
<accession>A0A7D5E9H9</accession>
<dbReference type="KEGG" id="mzi:HWN40_07610"/>